<dbReference type="PANTHER" id="PTHR37829">
    <property type="entry name" value="PHAGE-LIKE ELEMENT PBSX PROTEIN XKDT"/>
    <property type="match status" value="1"/>
</dbReference>
<dbReference type="InterPro" id="IPR058531">
    <property type="entry name" value="Baseplate_J_M"/>
</dbReference>
<dbReference type="Proteomes" id="UP000198556">
    <property type="component" value="Unassembled WGS sequence"/>
</dbReference>
<proteinExistence type="inferred from homology"/>
<name>A0A1H9IK85_9LACT</name>
<feature type="domain" description="Baseplate J-like C-terminal" evidence="3">
    <location>
        <begin position="263"/>
        <end position="348"/>
    </location>
</feature>
<keyword evidence="5" id="KW-1185">Reference proteome</keyword>
<dbReference type="Pfam" id="PF26079">
    <property type="entry name" value="Baseplate_J_C"/>
    <property type="match status" value="1"/>
</dbReference>
<comment type="similarity">
    <text evidence="1">Belongs to the Mu gp47/PBSX XkdT family.</text>
</comment>
<dbReference type="STRING" id="137733.SAMN05421767_10612"/>
<dbReference type="InterPro" id="IPR058530">
    <property type="entry name" value="Baseplate_J-like_C"/>
</dbReference>
<dbReference type="InterPro" id="IPR052399">
    <property type="entry name" value="Phage_Baseplate_Assmbl_Protein"/>
</dbReference>
<evidence type="ECO:0000313" key="4">
    <source>
        <dbReference type="EMBL" id="SEQ74976.1"/>
    </source>
</evidence>
<protein>
    <submittedName>
        <fullName evidence="4">Uncharacterized phage protein gp47/JayE</fullName>
    </submittedName>
</protein>
<organism evidence="4 5">
    <name type="scientific">Granulicatella balaenopterae</name>
    <dbReference type="NCBI Taxonomy" id="137733"/>
    <lineage>
        <taxon>Bacteria</taxon>
        <taxon>Bacillati</taxon>
        <taxon>Bacillota</taxon>
        <taxon>Bacilli</taxon>
        <taxon>Lactobacillales</taxon>
        <taxon>Carnobacteriaceae</taxon>
        <taxon>Granulicatella</taxon>
    </lineage>
</organism>
<dbReference type="EMBL" id="FOGF01000006">
    <property type="protein sequence ID" value="SEQ74976.1"/>
    <property type="molecule type" value="Genomic_DNA"/>
</dbReference>
<reference evidence="4 5" key="1">
    <citation type="submission" date="2016-10" db="EMBL/GenBank/DDBJ databases">
        <authorList>
            <person name="de Groot N.N."/>
        </authorList>
    </citation>
    <scope>NUCLEOTIDE SEQUENCE [LARGE SCALE GENOMIC DNA]</scope>
    <source>
        <strain evidence="4 5">DSM 15827</strain>
    </source>
</reference>
<accession>A0A1H9IK85</accession>
<evidence type="ECO:0000313" key="5">
    <source>
        <dbReference type="Proteomes" id="UP000198556"/>
    </source>
</evidence>
<evidence type="ECO:0000259" key="3">
    <source>
        <dbReference type="Pfam" id="PF26079"/>
    </source>
</evidence>
<dbReference type="OrthoDB" id="2554267at2"/>
<gene>
    <name evidence="4" type="ORF">SAMN05421767_10612</name>
</gene>
<evidence type="ECO:0000256" key="1">
    <source>
        <dbReference type="ARBA" id="ARBA00038087"/>
    </source>
</evidence>
<dbReference type="PANTHER" id="PTHR37829:SF3">
    <property type="entry name" value="PROTEIN JAYE-RELATED"/>
    <property type="match status" value="1"/>
</dbReference>
<dbReference type="RefSeq" id="WP_089746067.1">
    <property type="nucleotide sequence ID" value="NZ_FOGF01000006.1"/>
</dbReference>
<dbReference type="Pfam" id="PF26078">
    <property type="entry name" value="Baseplate_J_M"/>
    <property type="match status" value="1"/>
</dbReference>
<dbReference type="AlphaFoldDB" id="A0A1H9IK85"/>
<evidence type="ECO:0000259" key="2">
    <source>
        <dbReference type="Pfam" id="PF26078"/>
    </source>
</evidence>
<sequence length="351" mass="39096">MTKGKEYTEILDDMLNRFDDKYDKRQGSILYNLVAPAAQEVAIQYTALTAYEDINFLDTSYGEYLTRLCRQFGVERLPATAAIRVAEFEQEIPIGTRFSVIDSKLNFRVLERKSGLNYNLIAEQPGRASNYVRGELINIDAIKNFEGAEIGRVIVPGEDLETDEQLRKRTIEYIHTPTLNGNVAQYKAWAKEFKGVGGVLVESLWNGPNTVKLSIVDSDGDEASPELVQKFQRFIDPEPKGHGLGVAPIGAFVTVASVQGFAITIECTIKIAEDADVDYINDQAEDDLKSYLKLEAFKEKEVRTYKVATIIDRIDGVLDVDDLLINGQNASLTLSNTDLPRLDEVTLNVAG</sequence>
<feature type="domain" description="Baseplate J-like central" evidence="2">
    <location>
        <begin position="180"/>
        <end position="256"/>
    </location>
</feature>